<comment type="function">
    <text evidence="12">Probably involved in copper export.</text>
</comment>
<dbReference type="Gene3D" id="3.40.1110.10">
    <property type="entry name" value="Calcium-transporting ATPase, cytoplasmic domain N"/>
    <property type="match status" value="1"/>
</dbReference>
<comment type="similarity">
    <text evidence="3 14">Belongs to the cation transport ATPase (P-type) (TC 3.A.3) family. Type IB subfamily.</text>
</comment>
<dbReference type="InterPro" id="IPR027256">
    <property type="entry name" value="P-typ_ATPase_IB"/>
</dbReference>
<dbReference type="NCBIfam" id="TIGR01512">
    <property type="entry name" value="ATPase-IB2_Cd"/>
    <property type="match status" value="1"/>
</dbReference>
<dbReference type="Proteomes" id="UP000202031">
    <property type="component" value="Chromosome"/>
</dbReference>
<evidence type="ECO:0000256" key="13">
    <source>
        <dbReference type="ARBA" id="ARBA00040690"/>
    </source>
</evidence>
<dbReference type="GO" id="GO:0055070">
    <property type="term" value="P:copper ion homeostasis"/>
    <property type="evidence" value="ECO:0007669"/>
    <property type="project" value="TreeGrafter"/>
</dbReference>
<feature type="domain" description="HMA" evidence="15">
    <location>
        <begin position="82"/>
        <end position="148"/>
    </location>
</feature>
<evidence type="ECO:0000256" key="14">
    <source>
        <dbReference type="RuleBase" id="RU362081"/>
    </source>
</evidence>
<comment type="subcellular location">
    <subcellularLocation>
        <location evidence="2 14">Cell membrane</location>
    </subcellularLocation>
    <subcellularLocation>
        <location evidence="1">Endomembrane system</location>
        <topology evidence="1">Multi-pass membrane protein</topology>
    </subcellularLocation>
</comment>
<evidence type="ECO:0000256" key="8">
    <source>
        <dbReference type="ARBA" id="ARBA00022840"/>
    </source>
</evidence>
<evidence type="ECO:0000256" key="2">
    <source>
        <dbReference type="ARBA" id="ARBA00004236"/>
    </source>
</evidence>
<feature type="transmembrane region" description="Helical" evidence="14">
    <location>
        <begin position="263"/>
        <end position="281"/>
    </location>
</feature>
<dbReference type="KEGG" id="clx:CLAN_0178"/>
<dbReference type="RefSeq" id="WP_100590359.1">
    <property type="nucleotide sequence ID" value="NZ_CP015578.1"/>
</dbReference>
<keyword evidence="8 14" id="KW-0067">ATP-binding</keyword>
<dbReference type="InterPro" id="IPR059000">
    <property type="entry name" value="ATPase_P-type_domA"/>
</dbReference>
<dbReference type="Pfam" id="PF12156">
    <property type="entry name" value="ATPase-cat_bd"/>
    <property type="match status" value="1"/>
</dbReference>
<keyword evidence="9" id="KW-1278">Translocase</keyword>
<gene>
    <name evidence="16" type="primary">ccoI</name>
    <name evidence="16" type="ORF">CLAN_0178</name>
</gene>
<keyword evidence="14" id="KW-1003">Cell membrane</keyword>
<dbReference type="InterPro" id="IPR036412">
    <property type="entry name" value="HAD-like_sf"/>
</dbReference>
<feature type="transmembrane region" description="Helical" evidence="14">
    <location>
        <begin position="170"/>
        <end position="190"/>
    </location>
</feature>
<dbReference type="GO" id="GO:0043682">
    <property type="term" value="F:P-type divalent copper transporter activity"/>
    <property type="evidence" value="ECO:0007669"/>
    <property type="project" value="TreeGrafter"/>
</dbReference>
<dbReference type="InterPro" id="IPR008250">
    <property type="entry name" value="ATPase_P-typ_transduc_dom_A_sf"/>
</dbReference>
<evidence type="ECO:0000256" key="5">
    <source>
        <dbReference type="ARBA" id="ARBA00022692"/>
    </source>
</evidence>
<reference evidence="17" key="1">
    <citation type="journal article" date="2017" name="Genome Biol. Evol.">
        <title>Comparative Genomic Analysis Identifies a Campylobacter Clade Deficient in Selenium Metabolism.</title>
        <authorList>
            <person name="Miller W.G."/>
            <person name="Yee E."/>
            <person name="Lopes B.S."/>
            <person name="Chapman M.H."/>
            <person name="Huynh S."/>
            <person name="Bono J.L."/>
            <person name="Parker C.T."/>
            <person name="Strachan N.J.C."/>
            <person name="Forbes K.J."/>
        </authorList>
    </citation>
    <scope>NUCLEOTIDE SEQUENCE [LARGE SCALE GENOMIC DNA]</scope>
    <source>
        <strain evidence="17">NCTC 13004</strain>
    </source>
</reference>
<dbReference type="AlphaFoldDB" id="A0A1X9SL46"/>
<protein>
    <recommendedName>
        <fullName evidence="13">Copper-transporting ATPase</fullName>
    </recommendedName>
</protein>
<dbReference type="PRINTS" id="PR00119">
    <property type="entry name" value="CATATPASE"/>
</dbReference>
<dbReference type="Pfam" id="PF00403">
    <property type="entry name" value="HMA"/>
    <property type="match status" value="1"/>
</dbReference>
<keyword evidence="11 14" id="KW-0472">Membrane</keyword>
<dbReference type="NCBIfam" id="TIGR01525">
    <property type="entry name" value="ATPase-IB_hvy"/>
    <property type="match status" value="1"/>
</dbReference>
<keyword evidence="4" id="KW-0597">Phosphoprotein</keyword>
<evidence type="ECO:0000256" key="1">
    <source>
        <dbReference type="ARBA" id="ARBA00004127"/>
    </source>
</evidence>
<feature type="transmembrane region" description="Helical" evidence="14">
    <location>
        <begin position="415"/>
        <end position="436"/>
    </location>
</feature>
<dbReference type="PANTHER" id="PTHR43520">
    <property type="entry name" value="ATP7, ISOFORM B"/>
    <property type="match status" value="1"/>
</dbReference>
<feature type="transmembrane region" description="Helical" evidence="14">
    <location>
        <begin position="442"/>
        <end position="472"/>
    </location>
</feature>
<dbReference type="GO" id="GO:0005524">
    <property type="term" value="F:ATP binding"/>
    <property type="evidence" value="ECO:0007669"/>
    <property type="project" value="UniProtKB-UniRule"/>
</dbReference>
<feature type="transmembrane region" description="Helical" evidence="14">
    <location>
        <begin position="239"/>
        <end position="257"/>
    </location>
</feature>
<dbReference type="CDD" id="cd00371">
    <property type="entry name" value="HMA"/>
    <property type="match status" value="1"/>
</dbReference>
<evidence type="ECO:0000256" key="3">
    <source>
        <dbReference type="ARBA" id="ARBA00006024"/>
    </source>
</evidence>
<dbReference type="CDD" id="cd02079">
    <property type="entry name" value="P-type_ATPase_HM"/>
    <property type="match status" value="1"/>
</dbReference>
<dbReference type="InterPro" id="IPR023298">
    <property type="entry name" value="ATPase_P-typ_TM_dom_sf"/>
</dbReference>
<dbReference type="InterPro" id="IPR023299">
    <property type="entry name" value="ATPase_P-typ_cyto_dom_N"/>
</dbReference>
<evidence type="ECO:0000256" key="10">
    <source>
        <dbReference type="ARBA" id="ARBA00022989"/>
    </source>
</evidence>
<dbReference type="EMBL" id="CP015578">
    <property type="protein sequence ID" value="ARQ96949.1"/>
    <property type="molecule type" value="Genomic_DNA"/>
</dbReference>
<feature type="transmembrane region" description="Helical" evidence="14">
    <location>
        <begin position="202"/>
        <end position="219"/>
    </location>
</feature>
<dbReference type="SUPFAM" id="SSF55008">
    <property type="entry name" value="HMA, heavy metal-associated domain"/>
    <property type="match status" value="1"/>
</dbReference>
<dbReference type="InterPro" id="IPR021993">
    <property type="entry name" value="ATPase-cat-bd"/>
</dbReference>
<organism evidence="16 17">
    <name type="scientific">Campylobacter lanienae NCTC 13004</name>
    <dbReference type="NCBI Taxonomy" id="1031753"/>
    <lineage>
        <taxon>Bacteria</taxon>
        <taxon>Pseudomonadati</taxon>
        <taxon>Campylobacterota</taxon>
        <taxon>Epsilonproteobacteria</taxon>
        <taxon>Campylobacterales</taxon>
        <taxon>Campylobacteraceae</taxon>
        <taxon>Campylobacter</taxon>
    </lineage>
</organism>
<accession>A0A1X9SL46</accession>
<dbReference type="SUPFAM" id="SSF81665">
    <property type="entry name" value="Calcium ATPase, transmembrane domain M"/>
    <property type="match status" value="1"/>
</dbReference>
<dbReference type="GeneID" id="46920649"/>
<evidence type="ECO:0000256" key="6">
    <source>
        <dbReference type="ARBA" id="ARBA00022723"/>
    </source>
</evidence>
<dbReference type="InterPro" id="IPR023214">
    <property type="entry name" value="HAD_sf"/>
</dbReference>
<dbReference type="PROSITE" id="PS50846">
    <property type="entry name" value="HMA_2"/>
    <property type="match status" value="1"/>
</dbReference>
<evidence type="ECO:0000313" key="16">
    <source>
        <dbReference type="EMBL" id="ARQ96949.1"/>
    </source>
</evidence>
<evidence type="ECO:0000256" key="7">
    <source>
        <dbReference type="ARBA" id="ARBA00022741"/>
    </source>
</evidence>
<evidence type="ECO:0000313" key="17">
    <source>
        <dbReference type="Proteomes" id="UP000202031"/>
    </source>
</evidence>
<dbReference type="GO" id="GO:0012505">
    <property type="term" value="C:endomembrane system"/>
    <property type="evidence" value="ECO:0007669"/>
    <property type="project" value="UniProtKB-SubCell"/>
</dbReference>
<dbReference type="InterPro" id="IPR006121">
    <property type="entry name" value="HMA_dom"/>
</dbReference>
<dbReference type="PROSITE" id="PS01229">
    <property type="entry name" value="COF_2"/>
    <property type="match status" value="1"/>
</dbReference>
<dbReference type="NCBIfam" id="TIGR01494">
    <property type="entry name" value="ATPase_P-type"/>
    <property type="match status" value="1"/>
</dbReference>
<dbReference type="Gene3D" id="3.30.70.100">
    <property type="match status" value="1"/>
</dbReference>
<evidence type="ECO:0000256" key="9">
    <source>
        <dbReference type="ARBA" id="ARBA00022967"/>
    </source>
</evidence>
<dbReference type="PRINTS" id="PR00943">
    <property type="entry name" value="CUATPASE"/>
</dbReference>
<dbReference type="GO" id="GO:0005507">
    <property type="term" value="F:copper ion binding"/>
    <property type="evidence" value="ECO:0007669"/>
    <property type="project" value="TreeGrafter"/>
</dbReference>
<dbReference type="PANTHER" id="PTHR43520:SF8">
    <property type="entry name" value="P-TYPE CU(+) TRANSPORTER"/>
    <property type="match status" value="1"/>
</dbReference>
<name>A0A1X9SL46_9BACT</name>
<keyword evidence="7 14" id="KW-0547">Nucleotide-binding</keyword>
<dbReference type="GO" id="GO:0005886">
    <property type="term" value="C:plasma membrane"/>
    <property type="evidence" value="ECO:0007669"/>
    <property type="project" value="UniProtKB-SubCell"/>
</dbReference>
<keyword evidence="6 14" id="KW-0479">Metal-binding</keyword>
<dbReference type="NCBIfam" id="TIGR01511">
    <property type="entry name" value="ATPase-IB1_Cu"/>
    <property type="match status" value="1"/>
</dbReference>
<dbReference type="InterPro" id="IPR036163">
    <property type="entry name" value="HMA_dom_sf"/>
</dbReference>
<dbReference type="InterPro" id="IPR001757">
    <property type="entry name" value="P_typ_ATPase"/>
</dbReference>
<dbReference type="SUPFAM" id="SSF81653">
    <property type="entry name" value="Calcium ATPase, transduction domain A"/>
    <property type="match status" value="1"/>
</dbReference>
<dbReference type="Pfam" id="PF00702">
    <property type="entry name" value="Hydrolase"/>
    <property type="match status" value="1"/>
</dbReference>
<evidence type="ECO:0000259" key="15">
    <source>
        <dbReference type="PROSITE" id="PS50846"/>
    </source>
</evidence>
<dbReference type="Gene3D" id="3.40.50.1000">
    <property type="entry name" value="HAD superfamily/HAD-like"/>
    <property type="match status" value="1"/>
</dbReference>
<evidence type="ECO:0000256" key="12">
    <source>
        <dbReference type="ARBA" id="ARBA00037143"/>
    </source>
</evidence>
<evidence type="ECO:0000256" key="4">
    <source>
        <dbReference type="ARBA" id="ARBA00022553"/>
    </source>
</evidence>
<keyword evidence="5 14" id="KW-0812">Transmembrane</keyword>
<dbReference type="Pfam" id="PF00122">
    <property type="entry name" value="E1-E2_ATPase"/>
    <property type="match status" value="1"/>
</dbReference>
<dbReference type="Gene3D" id="2.70.150.10">
    <property type="entry name" value="Calcium-transporting ATPase, cytoplasmic transduction domain A"/>
    <property type="match status" value="1"/>
</dbReference>
<dbReference type="SUPFAM" id="SSF56784">
    <property type="entry name" value="HAD-like"/>
    <property type="match status" value="1"/>
</dbReference>
<reference evidence="17" key="2">
    <citation type="journal article" date="2017" name="Genome Biol. Evol.">
        <title>Comparative genomic analysis identifies a Campylobacter clade deficient in selenium metabolism.</title>
        <authorList>
            <person name="Miller W.G."/>
            <person name="Yee E."/>
            <person name="Lopes B.S."/>
            <person name="Chapman M.H."/>
            <person name="Huynh S."/>
            <person name="Bono J.L."/>
            <person name="Parker C.T."/>
            <person name="Strachan N.J.C."/>
            <person name="Forbes K.J."/>
        </authorList>
    </citation>
    <scope>NUCLEOTIDE SEQUENCE [LARGE SCALE GENOMIC DNA]</scope>
    <source>
        <strain evidence="17">NCTC 13004</strain>
    </source>
</reference>
<evidence type="ECO:0000256" key="11">
    <source>
        <dbReference type="ARBA" id="ARBA00023136"/>
    </source>
</evidence>
<keyword evidence="10 14" id="KW-1133">Transmembrane helix</keyword>
<sequence>MGNFICLHCKGEFDQRAAITDESGNEFCCNGCMSVYNFLNSHNLGEFYDKLGNQKHFKAPNLIQIDSEAFYKNYVKNSDGFSEIYLIIDGIHCSACVWLNEKVLISSDGIIEVSLNSATHKAYIKWDDSIIKLDEILRKINSIGYTPIPYDPKKADLRASQKRREFYSKMLVGLFCTMNIMWVAVALYGGYFSGMSDDIKDILHFAEFVLASPVLFYTGSEFYKGAYLAIKNRQANMDLSICAGANIAYFYSVYAMLSRSGEVYFDSVAMIITFVFIGKFLEVISKKKSIDTLDSLGALLVNQIYVKRDGKFELKDVNDIKPGEIIKVRSGERVMIDGVVVSGAGSFDLSSINGESLPVVISEGQKIISGAVCVDGSVEYRASELFKSSILSKIIDLLHNASFKKPKIEILANQISAKFSLTILILGLMTFGFWLFDSGEISTAIIIAVSVIIIACPCALSLATPVATLIALGSAMRGGIIFKEAKVIESLAKCSCVVFDKTGTLSKSKLKVIKATKFKEYNQDLLYSLALSSTHPVSVAIRDFIIAKELNLSDITNHNGLGMSAKYGDLDIYGGSAKFMAQMGFGEFEASGLGYYFAVGKEVVAKFELEDELRDESKAVINSLKKDGYKVVMLTGDNASVATKIANRLNIDEFYASQDPIQKAQIIKDLNSKSPVVMIGDGVNDIVALSTASVGICMGSGAQISIEKSDVVLLDDNLNSLLRALKLSKLTFRTIKENLIFTLIYNALTIPLAMMGYIIPLFAAISMSLSSIIVVLNSTKIRLKG</sequence>
<dbReference type="GO" id="GO:0016887">
    <property type="term" value="F:ATP hydrolysis activity"/>
    <property type="evidence" value="ECO:0007669"/>
    <property type="project" value="InterPro"/>
</dbReference>
<proteinExistence type="inferred from homology"/>